<feature type="region of interest" description="Disordered" evidence="1">
    <location>
        <begin position="1"/>
        <end position="20"/>
    </location>
</feature>
<proteinExistence type="predicted"/>
<dbReference type="AlphaFoldDB" id="A0A4D4JB19"/>
<dbReference type="SUPFAM" id="SSF53335">
    <property type="entry name" value="S-adenosyl-L-methionine-dependent methyltransferases"/>
    <property type="match status" value="1"/>
</dbReference>
<organism evidence="2 3">
    <name type="scientific">Gandjariella thermophila</name>
    <dbReference type="NCBI Taxonomy" id="1931992"/>
    <lineage>
        <taxon>Bacteria</taxon>
        <taxon>Bacillati</taxon>
        <taxon>Actinomycetota</taxon>
        <taxon>Actinomycetes</taxon>
        <taxon>Pseudonocardiales</taxon>
        <taxon>Pseudonocardiaceae</taxon>
        <taxon>Gandjariella</taxon>
    </lineage>
</organism>
<evidence type="ECO:0000256" key="1">
    <source>
        <dbReference type="SAM" id="MobiDB-lite"/>
    </source>
</evidence>
<evidence type="ECO:0008006" key="4">
    <source>
        <dbReference type="Google" id="ProtNLM"/>
    </source>
</evidence>
<feature type="region of interest" description="Disordered" evidence="1">
    <location>
        <begin position="252"/>
        <end position="276"/>
    </location>
</feature>
<dbReference type="Proteomes" id="UP000298860">
    <property type="component" value="Unassembled WGS sequence"/>
</dbReference>
<dbReference type="Pfam" id="PF04672">
    <property type="entry name" value="Methyltransf_19"/>
    <property type="match status" value="1"/>
</dbReference>
<dbReference type="InterPro" id="IPR006764">
    <property type="entry name" value="SAM_dep_MeTrfase_SAV2177_type"/>
</dbReference>
<dbReference type="InterPro" id="IPR029063">
    <property type="entry name" value="SAM-dependent_MTases_sf"/>
</dbReference>
<dbReference type="PIRSF" id="PIRSF017393">
    <property type="entry name" value="MTase_SAV2177"/>
    <property type="match status" value="1"/>
</dbReference>
<protein>
    <recommendedName>
        <fullName evidence="4">S-adenosyl methyltransferase</fullName>
    </recommendedName>
</protein>
<sequence length="276" mass="29875">MTRTVGAGTSVPAPEAGDPELPSVARIRDCWLGGAHHTAADRGAAEQVAVCAPHLPYLVRTQRAFLRRVLEYLTGIGVRQFLDFGSGLPTAGNVHEVVQRVDPTCRVVYVDVDPAVAATGRDVLAGNGNAGFVEADLREPESVIAARETRRLLDLDRPVAALMIDVLHFLPDRDDPRAVVGAYLGALCPGSYLAVSHLAHDQRLLDGLRIYGNLYHGPLPELTLRSPLQVAAFFDGLDMVEPGLVPMPMWRPEPADLDDNRNPDRFPGYAGLARKP</sequence>
<evidence type="ECO:0000313" key="2">
    <source>
        <dbReference type="EMBL" id="GDY31589.1"/>
    </source>
</evidence>
<evidence type="ECO:0000313" key="3">
    <source>
        <dbReference type="Proteomes" id="UP000298860"/>
    </source>
</evidence>
<dbReference type="RefSeq" id="WP_225978452.1">
    <property type="nucleotide sequence ID" value="NZ_BJFL01000015.1"/>
</dbReference>
<name>A0A4D4JB19_9PSEU</name>
<dbReference type="EMBL" id="BJFL01000015">
    <property type="protein sequence ID" value="GDY31589.1"/>
    <property type="molecule type" value="Genomic_DNA"/>
</dbReference>
<accession>A0A4D4JB19</accession>
<reference evidence="3" key="1">
    <citation type="submission" date="2019-04" db="EMBL/GenBank/DDBJ databases">
        <title>Draft genome sequence of Pseudonocardiaceae bacterium SL3-2-4.</title>
        <authorList>
            <person name="Ningsih F."/>
            <person name="Yokota A."/>
            <person name="Sakai Y."/>
            <person name="Nanatani K."/>
            <person name="Yabe S."/>
            <person name="Oetari A."/>
            <person name="Sjamsuridzal W."/>
        </authorList>
    </citation>
    <scope>NUCLEOTIDE SEQUENCE [LARGE SCALE GENOMIC DNA]</scope>
    <source>
        <strain evidence="3">SL3-2-4</strain>
    </source>
</reference>
<gene>
    <name evidence="2" type="ORF">GTS_32220</name>
</gene>
<comment type="caution">
    <text evidence="2">The sequence shown here is derived from an EMBL/GenBank/DDBJ whole genome shotgun (WGS) entry which is preliminary data.</text>
</comment>
<dbReference type="Gene3D" id="3.40.50.150">
    <property type="entry name" value="Vaccinia Virus protein VP39"/>
    <property type="match status" value="1"/>
</dbReference>
<keyword evidence="3" id="KW-1185">Reference proteome</keyword>